<sequence>MDGKNSQTKALEFVRKYSTKAAEDMPNNELAQALGRVEETNRALELKKEREVSEWQKWLRFEMIDETSDVALLEKECKELAEVWADFQSRLPEADRQLPLNQGLSNIGTVKTTVRAAARDWEAKKESGFGKAKDHLFKICDTLEAHSELFSIFPQGDKYTSLFTGVLSSIVKAVARYNEIAEGFSRALMEISANMMFGQRQGAIYPTPAIKQLVVKLYVEYFKFQCGAMTWYQSKFKRFKAALDQKFYTDEVQKKVTKIKEIINEVIREASLETQGTIISTYDTTKAIRSKVNELVTIGQAEEQSRSIKEAIAVMSRISDEHRFLSDQELDKKLDLLTIALGETVQKTMTTTIERLMYTQASVGRRKQSAITFESDNDAMGVATAGRILDFEEDQSPITYSEPTRRYGREKLEIDSRRLEDHIAGCDAIPTRHTEGIERLQVPGDIVARLQGWISAAKSQTLWISGTPFSPTCEASSAAAYVTAIAEMGSIPCISFFCSPLFETTDTSKSSQEAQLVALLYSLIRQLTVLAPAIFESNYDFHAELALLDGSLESIPKALDILSPLLKLAPRLLLCVIDGLQILDHVRINEYIDRLLDILRVDDEIMVVKILITTSGFFSSGARLDVTERLDCARLPRKRAGKGQPGGRYLNGLTF</sequence>
<dbReference type="AlphaFoldDB" id="A0A8T9B2Y7"/>
<name>A0A8T9B2Y7_9HELO</name>
<evidence type="ECO:0000313" key="4">
    <source>
        <dbReference type="EMBL" id="TVY14268.1"/>
    </source>
</evidence>
<dbReference type="EMBL" id="QGMF01000727">
    <property type="protein sequence ID" value="TVY14268.1"/>
    <property type="molecule type" value="Genomic_DNA"/>
</dbReference>
<reference evidence="4 5" key="1">
    <citation type="submission" date="2018-05" db="EMBL/GenBank/DDBJ databases">
        <title>Whole genome sequencing for identification of molecular markers to develop diagnostic detection tools for the regulated plant pathogen Lachnellula willkommii.</title>
        <authorList>
            <person name="Giroux E."/>
            <person name="Bilodeau G."/>
        </authorList>
    </citation>
    <scope>NUCLEOTIDE SEQUENCE [LARGE SCALE GENOMIC DNA]</scope>
    <source>
        <strain evidence="4 5">CBS 203.66</strain>
    </source>
</reference>
<dbReference type="Proteomes" id="UP000469559">
    <property type="component" value="Unassembled WGS sequence"/>
</dbReference>
<evidence type="ECO:0000259" key="2">
    <source>
        <dbReference type="Pfam" id="PF24809"/>
    </source>
</evidence>
<dbReference type="Pfam" id="PF24883">
    <property type="entry name" value="NPHP3_N"/>
    <property type="match status" value="1"/>
</dbReference>
<dbReference type="PANTHER" id="PTHR40619">
    <property type="entry name" value="FUNGAL STAND N-TERMINAL GOODBYE DOMAIN-CONTAINING PROTEIN"/>
    <property type="match status" value="1"/>
</dbReference>
<feature type="domain" description="Nephrocystin 3-like N-terminal" evidence="3">
    <location>
        <begin position="450"/>
        <end position="613"/>
    </location>
</feature>
<dbReference type="OrthoDB" id="4840035at2759"/>
<protein>
    <submittedName>
        <fullName evidence="4">Uncharacterized protein</fullName>
    </submittedName>
</protein>
<comment type="caution">
    <text evidence="4">The sequence shown here is derived from an EMBL/GenBank/DDBJ whole genome shotgun (WGS) entry which is preliminary data.</text>
</comment>
<accession>A0A8T9B2Y7</accession>
<evidence type="ECO:0000256" key="1">
    <source>
        <dbReference type="ARBA" id="ARBA00022737"/>
    </source>
</evidence>
<dbReference type="Pfam" id="PF24809">
    <property type="entry name" value="DUF7708"/>
    <property type="match status" value="1"/>
</dbReference>
<proteinExistence type="predicted"/>
<dbReference type="InterPro" id="IPR056125">
    <property type="entry name" value="DUF7708"/>
</dbReference>
<evidence type="ECO:0000259" key="3">
    <source>
        <dbReference type="Pfam" id="PF24883"/>
    </source>
</evidence>
<keyword evidence="1" id="KW-0677">Repeat</keyword>
<organism evidence="4 5">
    <name type="scientific">Lachnellula arida</name>
    <dbReference type="NCBI Taxonomy" id="1316785"/>
    <lineage>
        <taxon>Eukaryota</taxon>
        <taxon>Fungi</taxon>
        <taxon>Dikarya</taxon>
        <taxon>Ascomycota</taxon>
        <taxon>Pezizomycotina</taxon>
        <taxon>Leotiomycetes</taxon>
        <taxon>Helotiales</taxon>
        <taxon>Lachnaceae</taxon>
        <taxon>Lachnellula</taxon>
    </lineage>
</organism>
<dbReference type="InterPro" id="IPR056884">
    <property type="entry name" value="NPHP3-like_N"/>
</dbReference>
<feature type="domain" description="DUF7708" evidence="2">
    <location>
        <begin position="136"/>
        <end position="275"/>
    </location>
</feature>
<keyword evidence="5" id="KW-1185">Reference proteome</keyword>
<evidence type="ECO:0000313" key="5">
    <source>
        <dbReference type="Proteomes" id="UP000469559"/>
    </source>
</evidence>
<gene>
    <name evidence="4" type="ORF">LARI1_G006859</name>
</gene>
<dbReference type="PANTHER" id="PTHR40619:SF3">
    <property type="entry name" value="FUNGAL STAND N-TERMINAL GOODBYE DOMAIN-CONTAINING PROTEIN"/>
    <property type="match status" value="1"/>
</dbReference>